<evidence type="ECO:0000313" key="3">
    <source>
        <dbReference type="Proteomes" id="UP000219020"/>
    </source>
</evidence>
<dbReference type="InterPro" id="IPR032874">
    <property type="entry name" value="DDE_dom"/>
</dbReference>
<dbReference type="EMBL" id="NBYY01000009">
    <property type="protein sequence ID" value="PCS23874.1"/>
    <property type="molecule type" value="Genomic_DNA"/>
</dbReference>
<keyword evidence="3" id="KW-1185">Reference proteome</keyword>
<feature type="domain" description="DDE" evidence="1">
    <location>
        <begin position="2"/>
        <end position="46"/>
    </location>
</feature>
<comment type="caution">
    <text evidence="2">The sequence shown here is derived from an EMBL/GenBank/DDBJ whole genome shotgun (WGS) entry which is preliminary data.</text>
</comment>
<evidence type="ECO:0000259" key="1">
    <source>
        <dbReference type="Pfam" id="PF13610"/>
    </source>
</evidence>
<organism evidence="2 3">
    <name type="scientific">Candidatus Enterovibrio escicola</name>
    <dbReference type="NCBI Taxonomy" id="1927127"/>
    <lineage>
        <taxon>Bacteria</taxon>
        <taxon>Pseudomonadati</taxon>
        <taxon>Pseudomonadota</taxon>
        <taxon>Gammaproteobacteria</taxon>
        <taxon>Vibrionales</taxon>
        <taxon>Vibrionaceae</taxon>
        <taxon>Enterovibrio</taxon>
    </lineage>
</organism>
<sequence length="49" mass="5912">MDKAYINVKGQWKYYYLAIDKFGNVIKFLLCKHRFDKEALALFNKVNRP</sequence>
<protein>
    <recommendedName>
        <fullName evidence="1">DDE domain-containing protein</fullName>
    </recommendedName>
</protein>
<reference evidence="3" key="1">
    <citation type="submission" date="2017-04" db="EMBL/GenBank/DDBJ databases">
        <title>Genome evolution of the luminous symbionts of deep sea anglerfish.</title>
        <authorList>
            <person name="Hendry T.A."/>
        </authorList>
    </citation>
    <scope>NUCLEOTIDE SEQUENCE [LARGE SCALE GENOMIC DNA]</scope>
</reference>
<name>A0A2A5T6V0_9GAMM</name>
<proteinExistence type="predicted"/>
<accession>A0A2A5T6V0</accession>
<dbReference type="Proteomes" id="UP000219020">
    <property type="component" value="Unassembled WGS sequence"/>
</dbReference>
<dbReference type="AlphaFoldDB" id="A0A2A5T6V0"/>
<evidence type="ECO:0000313" key="2">
    <source>
        <dbReference type="EMBL" id="PCS23874.1"/>
    </source>
</evidence>
<dbReference type="Pfam" id="PF13610">
    <property type="entry name" value="DDE_Tnp_IS240"/>
    <property type="match status" value="1"/>
</dbReference>
<gene>
    <name evidence="2" type="ORF">BTN49_0845</name>
</gene>